<dbReference type="Gene3D" id="3.10.350.10">
    <property type="entry name" value="LysM domain"/>
    <property type="match status" value="2"/>
</dbReference>
<sequence length="213" mass="23664">MYRQCPSNHYPYTIQPGDTLYSIAQRLEISLSRILAANPGIDPYRLRIGQTICIPSCLPNHTEYIIQPGDTLAKIARIFNVTVDSIIEANPGVDPYSLRIAQRICIPTGSKCAEIVSAMQNDINMLKAESTSQKIAEENYGDSTQTTRVIEVTPTQILFDAVPVVFSGNYIGHFLPAQNYPYYLDAAMGGQRGITVKDNFGVWHTFGYRVPIS</sequence>
<dbReference type="PROSITE" id="PS51782">
    <property type="entry name" value="LYSM"/>
    <property type="match status" value="2"/>
</dbReference>
<dbReference type="PANTHER" id="PTHR33734">
    <property type="entry name" value="LYSM DOMAIN-CONTAINING GPI-ANCHORED PROTEIN 2"/>
    <property type="match status" value="1"/>
</dbReference>
<dbReference type="PROSITE" id="PS50943">
    <property type="entry name" value="HTH_CROC1"/>
    <property type="match status" value="1"/>
</dbReference>
<evidence type="ECO:0000313" key="4">
    <source>
        <dbReference type="Proteomes" id="UP001486565"/>
    </source>
</evidence>
<dbReference type="Pfam" id="PF01476">
    <property type="entry name" value="LysM"/>
    <property type="match status" value="2"/>
</dbReference>
<feature type="domain" description="HTH cro/C1-type" evidence="1">
    <location>
        <begin position="70"/>
        <end position="86"/>
    </location>
</feature>
<dbReference type="InterPro" id="IPR001387">
    <property type="entry name" value="Cro/C1-type_HTH"/>
</dbReference>
<keyword evidence="4" id="KW-1185">Reference proteome</keyword>
<dbReference type="RefSeq" id="WP_341876875.1">
    <property type="nucleotide sequence ID" value="NZ_CP121687.1"/>
</dbReference>
<dbReference type="EMBL" id="CP121687">
    <property type="protein sequence ID" value="WZL69888.1"/>
    <property type="molecule type" value="Genomic_DNA"/>
</dbReference>
<dbReference type="InterPro" id="IPR036779">
    <property type="entry name" value="LysM_dom_sf"/>
</dbReference>
<dbReference type="CDD" id="cd00118">
    <property type="entry name" value="LysM"/>
    <property type="match status" value="2"/>
</dbReference>
<accession>A0ABZ2Y3F1</accession>
<dbReference type="SMART" id="SM00257">
    <property type="entry name" value="LysM"/>
    <property type="match status" value="2"/>
</dbReference>
<feature type="domain" description="LysM" evidence="2">
    <location>
        <begin position="10"/>
        <end position="54"/>
    </location>
</feature>
<organism evidence="3 4">
    <name type="scientific">Defluviitalea saccharophila</name>
    <dbReference type="NCBI Taxonomy" id="879970"/>
    <lineage>
        <taxon>Bacteria</taxon>
        <taxon>Bacillati</taxon>
        <taxon>Bacillota</taxon>
        <taxon>Clostridia</taxon>
        <taxon>Lachnospirales</taxon>
        <taxon>Defluviitaleaceae</taxon>
        <taxon>Defluviitalea</taxon>
    </lineage>
</organism>
<evidence type="ECO:0000259" key="1">
    <source>
        <dbReference type="PROSITE" id="PS50943"/>
    </source>
</evidence>
<dbReference type="Proteomes" id="UP001486565">
    <property type="component" value="Chromosome"/>
</dbReference>
<evidence type="ECO:0000313" key="3">
    <source>
        <dbReference type="EMBL" id="WZL69888.1"/>
    </source>
</evidence>
<proteinExistence type="predicted"/>
<protein>
    <submittedName>
        <fullName evidence="3">LysM peptidoglycan-binding domain-containing protein</fullName>
    </submittedName>
</protein>
<feature type="domain" description="LysM" evidence="2">
    <location>
        <begin position="62"/>
        <end position="106"/>
    </location>
</feature>
<reference evidence="3 4" key="1">
    <citation type="submission" date="2023-03" db="EMBL/GenBank/DDBJ databases">
        <title>Novel Species.</title>
        <authorList>
            <person name="Ma S."/>
        </authorList>
    </citation>
    <scope>NUCLEOTIDE SEQUENCE [LARGE SCALE GENOMIC DNA]</scope>
    <source>
        <strain evidence="3 4">LIND6LT2</strain>
    </source>
</reference>
<name>A0ABZ2Y3F1_9FIRM</name>
<gene>
    <name evidence="3" type="ORF">QBE51_14110</name>
</gene>
<dbReference type="InterPro" id="IPR018392">
    <property type="entry name" value="LysM"/>
</dbReference>
<dbReference type="SUPFAM" id="SSF54106">
    <property type="entry name" value="LysM domain"/>
    <property type="match status" value="2"/>
</dbReference>
<dbReference type="PANTHER" id="PTHR33734:SF22">
    <property type="entry name" value="MEMBRANE-BOUND LYTIC MUREIN TRANSGLYCOSYLASE D"/>
    <property type="match status" value="1"/>
</dbReference>
<evidence type="ECO:0000259" key="2">
    <source>
        <dbReference type="PROSITE" id="PS51782"/>
    </source>
</evidence>